<proteinExistence type="predicted"/>
<dbReference type="InterPro" id="IPR019734">
    <property type="entry name" value="TPR_rpt"/>
</dbReference>
<protein>
    <recommendedName>
        <fullName evidence="3">CHAT domain-containing protein</fullName>
    </recommendedName>
</protein>
<organism evidence="1 2">
    <name type="scientific">Actinoplanes nipponensis</name>
    <dbReference type="NCBI Taxonomy" id="135950"/>
    <lineage>
        <taxon>Bacteria</taxon>
        <taxon>Bacillati</taxon>
        <taxon>Actinomycetota</taxon>
        <taxon>Actinomycetes</taxon>
        <taxon>Micromonosporales</taxon>
        <taxon>Micromonosporaceae</taxon>
        <taxon>Actinoplanes</taxon>
    </lineage>
</organism>
<dbReference type="Proteomes" id="UP000647172">
    <property type="component" value="Unassembled WGS sequence"/>
</dbReference>
<dbReference type="SUPFAM" id="SSF48452">
    <property type="entry name" value="TPR-like"/>
    <property type="match status" value="3"/>
</dbReference>
<dbReference type="InterPro" id="IPR011990">
    <property type="entry name" value="TPR-like_helical_dom_sf"/>
</dbReference>
<comment type="caution">
    <text evidence="1">The sequence shown here is derived from an EMBL/GenBank/DDBJ whole genome shotgun (WGS) entry which is preliminary data.</text>
</comment>
<name>A0A919MQ91_9ACTN</name>
<dbReference type="PANTHER" id="PTHR47691">
    <property type="entry name" value="REGULATOR-RELATED"/>
    <property type="match status" value="1"/>
</dbReference>
<accession>A0A919MQ91</accession>
<sequence>MPVDRDTTLAEALSWYLEDYVHHPTRPGDHRSRYVLEALRDWGRYVFHHLFSTRSARAALTEAVSGALFQGHRIAVLSDDPTVLAWPWEALFGEMSEPIGLSAVLERCYTGEVATRDRPEGAVRAAGLEVLLVTARSVANDIPYRIIGRDLAASADVRLTLLRPATLDALVQATGAHGRHWDVLHFDCHGWWGATSDGLEQAHLLLPDIDGNLRPYSSRQLVQALGERCPRTIVINACRSGKAEGAAVLPYVSLATGLLQHSRVEEVTAMGYNLHRDAVAPFVEAFYHCLAEGSCSADAALSGRRLMKQRPERTCVGGAIAVEDWLIPVVYSRADEDLHPDVRGAVAMWPPAFTPDAAVPLSAPAGNELFVGRDELIQALDRAVDTGFQLVYLHGIIGQGKTALLSEFLWWRDRTGDHRPALRIDFEERSDASDVLWTMAQSLPNTPAVRPADDHLETFVVDALNDHPRIVIWDHTHVADRPVDGLALPGTYTYTDTDRDRLARLVGRVRAGTSVVLAAGRRDSSWLQAGCRSSTLLVPGLGEDDRWALVRAERGRSRPDDVGGTRVAPEGHFSNLVTVLNGHPALTRHVAALRLDRTSAGDLLHALREKAGIPAVIDKDGERLGPVLHCLREPVLARAIPQILLHGPAVNPPVLGEALREMHGAGAENDGAQVMSLLQAAGLADKQGALHPMLPSVMRAQSAVAPVDHEQALAFLSAVRVCLQEGREPGLAVELLDHAADLAIEHGQLGYARQFGLQLLRVGEADRGRRVLALCVTRSALGSQPPDVEVATALQLAELALSRRQFDQAHRWTETAQARIRSTTGAVPADLRARLLFYQGRLAEATSDWSGFRDSMMAASRLIAEISDSALAVQIAHYVSQLAADPQLVVELVATIAIDESAEDSPDLLSYLYQVRARASQTQGEMSKAGEAARRAVSLAKLSTDDRTYANAQAVLGTVELAAGNLAAAVSAFTEAATRFEATGDRLGAGAAYNALGRAYYRHDRMEQAGEYLIHAAVCFAESGHEHNLQTVEVNFATYLEQLTPEFADFMSIRWAGAGLPPLSGRSSEPPELVEFSPAMGAALDQIKNAAAAAPQPLAASAPLVSDGDLPRPTPERALADDLSRRGVRLAGERRFDEAEMSLTDAVEIYRRLADTGAADSELSLAQALHNTAVVLARQERNEDALTSLAEAAEVYRRLAVTDPSRTPALADALHLLCQHLLESDHFEQARDVAADAVNTYRSLAADAPEFAPKLAESLYEQAMALSGTDQRDDAAGPMREAVQVFRELSEARPGEYDRELAHALHGLGLLHASGQRTGEALSAVAASVATVRAMAADGAEESTAELAEYLGHQAALLLALDVRQDQASAAADEAVRILRRLSRDRPQAYRERLSRAEACRAAAAQALSRARLGPV</sequence>
<evidence type="ECO:0000313" key="1">
    <source>
        <dbReference type="EMBL" id="GIE53406.1"/>
    </source>
</evidence>
<evidence type="ECO:0008006" key="3">
    <source>
        <dbReference type="Google" id="ProtNLM"/>
    </source>
</evidence>
<dbReference type="PANTHER" id="PTHR47691:SF3">
    <property type="entry name" value="HTH-TYPE TRANSCRIPTIONAL REGULATOR RV0890C-RELATED"/>
    <property type="match status" value="1"/>
</dbReference>
<gene>
    <name evidence="1" type="ORF">Ani05nite_69400</name>
</gene>
<dbReference type="Gene3D" id="3.40.50.300">
    <property type="entry name" value="P-loop containing nucleotide triphosphate hydrolases"/>
    <property type="match status" value="1"/>
</dbReference>
<dbReference type="EMBL" id="BOMQ01000084">
    <property type="protein sequence ID" value="GIE53406.1"/>
    <property type="molecule type" value="Genomic_DNA"/>
</dbReference>
<dbReference type="SMART" id="SM00028">
    <property type="entry name" value="TPR"/>
    <property type="match status" value="5"/>
</dbReference>
<evidence type="ECO:0000313" key="2">
    <source>
        <dbReference type="Proteomes" id="UP000647172"/>
    </source>
</evidence>
<dbReference type="SUPFAM" id="SSF52540">
    <property type="entry name" value="P-loop containing nucleoside triphosphate hydrolases"/>
    <property type="match status" value="1"/>
</dbReference>
<dbReference type="InterPro" id="IPR027417">
    <property type="entry name" value="P-loop_NTPase"/>
</dbReference>
<reference evidence="1" key="1">
    <citation type="submission" date="2021-01" db="EMBL/GenBank/DDBJ databases">
        <title>Whole genome shotgun sequence of Actinoplanes nipponensis NBRC 14063.</title>
        <authorList>
            <person name="Komaki H."/>
            <person name="Tamura T."/>
        </authorList>
    </citation>
    <scope>NUCLEOTIDE SEQUENCE</scope>
    <source>
        <strain evidence="1">NBRC 14063</strain>
    </source>
</reference>
<dbReference type="Gene3D" id="1.25.40.10">
    <property type="entry name" value="Tetratricopeptide repeat domain"/>
    <property type="match status" value="3"/>
</dbReference>
<keyword evidence="2" id="KW-1185">Reference proteome</keyword>